<dbReference type="PANTHER" id="PTHR43877:SF2">
    <property type="entry name" value="AMINOALKYLPHOSPHONATE N-ACETYLTRANSFERASE-RELATED"/>
    <property type="match status" value="1"/>
</dbReference>
<dbReference type="PANTHER" id="PTHR43877">
    <property type="entry name" value="AMINOALKYLPHOSPHONATE N-ACETYLTRANSFERASE-RELATED-RELATED"/>
    <property type="match status" value="1"/>
</dbReference>
<gene>
    <name evidence="5" type="ORF">GCM10010365_56430</name>
</gene>
<feature type="domain" description="N-acetyltransferase" evidence="4">
    <location>
        <begin position="33"/>
        <end position="209"/>
    </location>
</feature>
<evidence type="ECO:0000256" key="2">
    <source>
        <dbReference type="ARBA" id="ARBA00023315"/>
    </source>
</evidence>
<comment type="caution">
    <text evidence="5">The sequence shown here is derived from an EMBL/GenBank/DDBJ whole genome shotgun (WGS) entry which is preliminary data.</text>
</comment>
<proteinExistence type="predicted"/>
<keyword evidence="1" id="KW-0808">Transferase</keyword>
<dbReference type="Gene3D" id="3.40.630.30">
    <property type="match status" value="1"/>
</dbReference>
<dbReference type="SUPFAM" id="SSF55729">
    <property type="entry name" value="Acyl-CoA N-acyltransferases (Nat)"/>
    <property type="match status" value="1"/>
</dbReference>
<dbReference type="InterPro" id="IPR016181">
    <property type="entry name" value="Acyl_CoA_acyltransferase"/>
</dbReference>
<reference evidence="5" key="2">
    <citation type="submission" date="2020-09" db="EMBL/GenBank/DDBJ databases">
        <authorList>
            <person name="Sun Q."/>
            <person name="Ohkuma M."/>
        </authorList>
    </citation>
    <scope>NUCLEOTIDE SEQUENCE</scope>
    <source>
        <strain evidence="5">JCM 4815</strain>
    </source>
</reference>
<dbReference type="AlphaFoldDB" id="A0A918PZZ0"/>
<evidence type="ECO:0000256" key="3">
    <source>
        <dbReference type="SAM" id="MobiDB-lite"/>
    </source>
</evidence>
<reference evidence="5" key="1">
    <citation type="journal article" date="2014" name="Int. J. Syst. Evol. Microbiol.">
        <title>Complete genome sequence of Corynebacterium casei LMG S-19264T (=DSM 44701T), isolated from a smear-ripened cheese.</title>
        <authorList>
            <consortium name="US DOE Joint Genome Institute (JGI-PGF)"/>
            <person name="Walter F."/>
            <person name="Albersmeier A."/>
            <person name="Kalinowski J."/>
            <person name="Ruckert C."/>
        </authorList>
    </citation>
    <scope>NUCLEOTIDE SEQUENCE</scope>
    <source>
        <strain evidence="5">JCM 4815</strain>
    </source>
</reference>
<sequence>MAPARVPRAGRAYGRVMETTADDATVPGTAGTVVYRPARPEDREALAGLDGSFTTASVFHVAVTDEGFSMRQTPVDPPVHKVFPDEDDDADEDGDPELNRTVVAFDGDELCGFVKISFAPWNARLTIRDIAVASAWRGKGVGRALMDQASDFARERGAGHMWLEVSNINAPAVRAYLRMGFVFCGLDTSLYDGTESAGEQALFMARWLH</sequence>
<feature type="compositionally biased region" description="Acidic residues" evidence="3">
    <location>
        <begin position="85"/>
        <end position="95"/>
    </location>
</feature>
<evidence type="ECO:0000313" key="6">
    <source>
        <dbReference type="Proteomes" id="UP000622166"/>
    </source>
</evidence>
<dbReference type="CDD" id="cd04301">
    <property type="entry name" value="NAT_SF"/>
    <property type="match status" value="1"/>
</dbReference>
<name>A0A918PZZ0_9ACTN</name>
<evidence type="ECO:0000256" key="1">
    <source>
        <dbReference type="ARBA" id="ARBA00022679"/>
    </source>
</evidence>
<dbReference type="InterPro" id="IPR000182">
    <property type="entry name" value="GNAT_dom"/>
</dbReference>
<feature type="region of interest" description="Disordered" evidence="3">
    <location>
        <begin position="70"/>
        <end position="95"/>
    </location>
</feature>
<dbReference type="EMBL" id="BMVW01000014">
    <property type="protein sequence ID" value="GGZ28941.1"/>
    <property type="molecule type" value="Genomic_DNA"/>
</dbReference>
<dbReference type="InterPro" id="IPR050832">
    <property type="entry name" value="Bact_Acetyltransf"/>
</dbReference>
<dbReference type="GO" id="GO:0016747">
    <property type="term" value="F:acyltransferase activity, transferring groups other than amino-acyl groups"/>
    <property type="evidence" value="ECO:0007669"/>
    <property type="project" value="InterPro"/>
</dbReference>
<dbReference type="Pfam" id="PF00583">
    <property type="entry name" value="Acetyltransf_1"/>
    <property type="match status" value="1"/>
</dbReference>
<evidence type="ECO:0000313" key="5">
    <source>
        <dbReference type="EMBL" id="GGZ28941.1"/>
    </source>
</evidence>
<keyword evidence="2" id="KW-0012">Acyltransferase</keyword>
<dbReference type="PROSITE" id="PS51186">
    <property type="entry name" value="GNAT"/>
    <property type="match status" value="1"/>
</dbReference>
<evidence type="ECO:0000259" key="4">
    <source>
        <dbReference type="PROSITE" id="PS51186"/>
    </source>
</evidence>
<accession>A0A918PZZ0</accession>
<keyword evidence="6" id="KW-1185">Reference proteome</keyword>
<dbReference type="Proteomes" id="UP000622166">
    <property type="component" value="Unassembled WGS sequence"/>
</dbReference>
<organism evidence="5 6">
    <name type="scientific">Streptomyces poonensis</name>
    <dbReference type="NCBI Taxonomy" id="68255"/>
    <lineage>
        <taxon>Bacteria</taxon>
        <taxon>Bacillati</taxon>
        <taxon>Actinomycetota</taxon>
        <taxon>Actinomycetes</taxon>
        <taxon>Kitasatosporales</taxon>
        <taxon>Streptomycetaceae</taxon>
        <taxon>Streptomyces</taxon>
    </lineage>
</organism>
<protein>
    <recommendedName>
        <fullName evidence="4">N-acetyltransferase domain-containing protein</fullName>
    </recommendedName>
</protein>